<dbReference type="InterPro" id="IPR018611">
    <property type="entry name" value="Ufl1"/>
</dbReference>
<dbReference type="PANTHER" id="PTHR31057">
    <property type="entry name" value="E3 UFM1-PROTEIN LIGASE 1"/>
    <property type="match status" value="1"/>
</dbReference>
<feature type="domain" description="E3 UFM1-protein ligase 1-like N-terminal" evidence="1">
    <location>
        <begin position="3"/>
        <end position="272"/>
    </location>
</feature>
<evidence type="ECO:0000259" key="1">
    <source>
        <dbReference type="Pfam" id="PF09743"/>
    </source>
</evidence>
<dbReference type="Pfam" id="PF09743">
    <property type="entry name" value="E3_UFM1_ligase"/>
    <property type="match status" value="1"/>
</dbReference>
<protein>
    <recommendedName>
        <fullName evidence="1">E3 UFM1-protein ligase 1-like N-terminal domain-containing protein</fullName>
    </recommendedName>
</protein>
<dbReference type="OrthoDB" id="10258297at2759"/>
<name>A0A1W0ACF9_9STRA</name>
<dbReference type="GO" id="GO:0034976">
    <property type="term" value="P:response to endoplasmic reticulum stress"/>
    <property type="evidence" value="ECO:0007669"/>
    <property type="project" value="TreeGrafter"/>
</dbReference>
<gene>
    <name evidence="2" type="ORF">THRCLA_00167</name>
</gene>
<keyword evidence="3" id="KW-1185">Reference proteome</keyword>
<dbReference type="Pfam" id="PF25870">
    <property type="entry name" value="WHD_UFL1_5th"/>
    <property type="match status" value="1"/>
</dbReference>
<dbReference type="GO" id="GO:0005789">
    <property type="term" value="C:endoplasmic reticulum membrane"/>
    <property type="evidence" value="ECO:0007669"/>
    <property type="project" value="TreeGrafter"/>
</dbReference>
<dbReference type="EMBL" id="JNBS01000055">
    <property type="protein sequence ID" value="OQS07839.1"/>
    <property type="molecule type" value="Genomic_DNA"/>
</dbReference>
<evidence type="ECO:0000313" key="2">
    <source>
        <dbReference type="EMBL" id="OQS07839.1"/>
    </source>
</evidence>
<reference evidence="2 3" key="1">
    <citation type="journal article" date="2014" name="Genome Biol. Evol.">
        <title>The secreted proteins of Achlya hypogyna and Thraustotheca clavata identify the ancestral oomycete secretome and reveal gene acquisitions by horizontal gene transfer.</title>
        <authorList>
            <person name="Misner I."/>
            <person name="Blouin N."/>
            <person name="Leonard G."/>
            <person name="Richards T.A."/>
            <person name="Lane C.E."/>
        </authorList>
    </citation>
    <scope>NUCLEOTIDE SEQUENCE [LARGE SCALE GENOMIC DNA]</scope>
    <source>
        <strain evidence="2 3">ATCC 34112</strain>
    </source>
</reference>
<sequence length="697" mass="78179">MDELRALQAELAAAQRGDGRRLKLSEHHVVDLIIKMQKLGKVELIYTLDAKAVLTPKQLNREIHDMLLRQMGRVTLTDLYQGINVDISYIENECKAIAQSSSDVSFIGGELIAEWYLDGIMEDMNEALQATGHVTMGDLALQYGFTVEFMASVVASRLGSIIKAEIKSNTLYTQSFVARQGARIRGIFSAITRPVALPEIVAISGIDEPTIANAIAHFIECKSLNGTLRGREYVPQIFLDTQRRLIFDFFTSNGYLPYSMAHQLHIQRPFDYLKKDFPDAIALRNIAVSHQMLLQVESAVDEAIQEQSWVDGRSIFPATISDSDISELFSKCSALKSTKKPNSAIQIDQVYIASSGFLNSVLEKFHEHAIEKADKAALDIIQLKTQHKDNKNPRKNQKKSHTVYDPLSIVPFKEDMEQLILSWLECCHDEDEFVGGLVNEIFQRVADIYESALDKAIHAIHRGGSTTKHDLEALFESRFDTLHVQLHCLQKGLQKLQNVAKEDADVIQEHVMTSTALILCNLVLSFVKDVFEVPLNNVASLNDTPILVKTLSSAHISLLEKHTSIASEIIQLWSIRDLGEFIIYLSTLANALSMPLQKCDRKKERAVQTALKNDLDQRIHEAKADLPVLILHAMFLNVTNLAIDITTKDEVISTMLNALRSHIPGHVLNLVQESIKKDELTDKDKQKLLALADAKQF</sequence>
<dbReference type="InterPro" id="IPR056579">
    <property type="entry name" value="Ufl1_N"/>
</dbReference>
<evidence type="ECO:0000313" key="3">
    <source>
        <dbReference type="Proteomes" id="UP000243217"/>
    </source>
</evidence>
<dbReference type="AlphaFoldDB" id="A0A1W0ACF9"/>
<comment type="caution">
    <text evidence="2">The sequence shown here is derived from an EMBL/GenBank/DDBJ whole genome shotgun (WGS) entry which is preliminary data.</text>
</comment>
<dbReference type="Proteomes" id="UP000243217">
    <property type="component" value="Unassembled WGS sequence"/>
</dbReference>
<dbReference type="STRING" id="74557.A0A1W0ACF9"/>
<organism evidence="2 3">
    <name type="scientific">Thraustotheca clavata</name>
    <dbReference type="NCBI Taxonomy" id="74557"/>
    <lineage>
        <taxon>Eukaryota</taxon>
        <taxon>Sar</taxon>
        <taxon>Stramenopiles</taxon>
        <taxon>Oomycota</taxon>
        <taxon>Saprolegniomycetes</taxon>
        <taxon>Saprolegniales</taxon>
        <taxon>Achlyaceae</taxon>
        <taxon>Thraustotheca</taxon>
    </lineage>
</organism>
<dbReference type="PANTHER" id="PTHR31057:SF0">
    <property type="entry name" value="E3 UFM1-PROTEIN LIGASE 1"/>
    <property type="match status" value="1"/>
</dbReference>
<dbReference type="GO" id="GO:1990592">
    <property type="term" value="P:protein K69-linked ufmylation"/>
    <property type="evidence" value="ECO:0007669"/>
    <property type="project" value="TreeGrafter"/>
</dbReference>
<dbReference type="GO" id="GO:0032434">
    <property type="term" value="P:regulation of proteasomal ubiquitin-dependent protein catabolic process"/>
    <property type="evidence" value="ECO:0007669"/>
    <property type="project" value="TreeGrafter"/>
</dbReference>
<accession>A0A1W0ACF9</accession>
<dbReference type="GO" id="GO:0061666">
    <property type="term" value="F:UFM1 ligase activity"/>
    <property type="evidence" value="ECO:0007669"/>
    <property type="project" value="InterPro"/>
</dbReference>
<proteinExistence type="predicted"/>